<keyword evidence="3" id="KW-1185">Reference proteome</keyword>
<name>A0A1N7JEF2_9CORY</name>
<protein>
    <submittedName>
        <fullName evidence="2">Uncharacterized protein</fullName>
    </submittedName>
</protein>
<accession>A0A1N7JEF2</accession>
<gene>
    <name evidence="2" type="ORF">SAMN05444817_10686</name>
</gene>
<keyword evidence="1" id="KW-0472">Membrane</keyword>
<dbReference type="AlphaFoldDB" id="A0A1N7JEF2"/>
<keyword evidence="1" id="KW-1133">Transmembrane helix</keyword>
<evidence type="ECO:0000313" key="3">
    <source>
        <dbReference type="Proteomes" id="UP000186292"/>
    </source>
</evidence>
<keyword evidence="1" id="KW-0812">Transmembrane</keyword>
<dbReference type="OrthoDB" id="4411371at2"/>
<dbReference type="RefSeq" id="WP_076599326.1">
    <property type="nucleotide sequence ID" value="NZ_CP046976.1"/>
</dbReference>
<proteinExistence type="predicted"/>
<evidence type="ECO:0000256" key="1">
    <source>
        <dbReference type="SAM" id="Phobius"/>
    </source>
</evidence>
<reference evidence="3" key="1">
    <citation type="submission" date="2017-01" db="EMBL/GenBank/DDBJ databases">
        <authorList>
            <person name="Varghese N."/>
            <person name="Submissions S."/>
        </authorList>
    </citation>
    <scope>NUCLEOTIDE SEQUENCE [LARGE SCALE GENOMIC DNA]</scope>
    <source>
        <strain evidence="3">DSM 44531</strain>
    </source>
</reference>
<dbReference type="EMBL" id="FTOF01000006">
    <property type="protein sequence ID" value="SIS47707.1"/>
    <property type="molecule type" value="Genomic_DNA"/>
</dbReference>
<evidence type="ECO:0000313" key="2">
    <source>
        <dbReference type="EMBL" id="SIS47707.1"/>
    </source>
</evidence>
<feature type="transmembrane region" description="Helical" evidence="1">
    <location>
        <begin position="12"/>
        <end position="29"/>
    </location>
</feature>
<organism evidence="2 3">
    <name type="scientific">Corynebacterium appendicis CIP 107643</name>
    <dbReference type="NCBI Taxonomy" id="1161099"/>
    <lineage>
        <taxon>Bacteria</taxon>
        <taxon>Bacillati</taxon>
        <taxon>Actinomycetota</taxon>
        <taxon>Actinomycetes</taxon>
        <taxon>Mycobacteriales</taxon>
        <taxon>Corynebacteriaceae</taxon>
        <taxon>Corynebacterium</taxon>
    </lineage>
</organism>
<dbReference type="STRING" id="1161099.SAMN05444817_10686"/>
<sequence>MIETVSEWAPVAVVGVLIVAGIVALIRYLNPNISQTARGGIEAYTEPIIPRDDALYRRAVNSVPATDRLIHQLRSPLAAGMVEQWNQAKQALTPLPEGGNSSAKATGPMRAARRIDRMSRRVAVLAAAENGDEDARLTIVDDLLEDLAFAYDSCSLDDTKRVPVRDGIVAVTRRARALKGDLVSPQFFQIFMGICAEYAAVMREARPVFRFIKKDIDYSPPDFSSELWVFGTGIDGLVPWLHAYAVNEQIEFRNRSSTS</sequence>
<dbReference type="Proteomes" id="UP000186292">
    <property type="component" value="Unassembled WGS sequence"/>
</dbReference>